<feature type="region of interest" description="Disordered" evidence="1">
    <location>
        <begin position="17"/>
        <end position="54"/>
    </location>
</feature>
<comment type="caution">
    <text evidence="2">The sequence shown here is derived from an EMBL/GenBank/DDBJ whole genome shotgun (WGS) entry which is preliminary data.</text>
</comment>
<dbReference type="EMBL" id="VFIA01000001">
    <property type="protein sequence ID" value="MBC3789630.1"/>
    <property type="molecule type" value="Genomic_DNA"/>
</dbReference>
<name>A0ABR6VZG7_9BACT</name>
<keyword evidence="3" id="KW-1185">Reference proteome</keyword>
<feature type="compositionally biased region" description="Low complexity" evidence="1">
    <location>
        <begin position="93"/>
        <end position="107"/>
    </location>
</feature>
<proteinExistence type="predicted"/>
<gene>
    <name evidence="2" type="ORF">FH603_111</name>
</gene>
<dbReference type="Proteomes" id="UP000700732">
    <property type="component" value="Unassembled WGS sequence"/>
</dbReference>
<feature type="compositionally biased region" description="Polar residues" evidence="1">
    <location>
        <begin position="134"/>
        <end position="144"/>
    </location>
</feature>
<protein>
    <recommendedName>
        <fullName evidence="4">Outer membrane protein beta-barrel domain-containing protein</fullName>
    </recommendedName>
</protein>
<evidence type="ECO:0000313" key="3">
    <source>
        <dbReference type="Proteomes" id="UP000700732"/>
    </source>
</evidence>
<evidence type="ECO:0000313" key="2">
    <source>
        <dbReference type="EMBL" id="MBC3789630.1"/>
    </source>
</evidence>
<feature type="compositionally biased region" description="Basic and acidic residues" evidence="1">
    <location>
        <begin position="17"/>
        <end position="27"/>
    </location>
</feature>
<sequence>MKTDRFSDSIRRKLESIRPDFSEKDWARMQASLQQATPPPSSSSPTAHQPFSGSAWSTQPWLMAAAAVSTVVLISVAVWQRSQIAQLRQTVSQLTRPQTTQPLPTSPDALPFPGSQATNGQPEAVAGPLKESASRSQNTPNQPDTVYVTRYVTVPDRLPQTAAGERSLNRRDERDMPVPEQNRSLADQQQKRATRSTRPDQDTDVASTELPDKENTATEPAAKPDVARVPNRRSETAETVSDEAGKLSTPSEPVTNETSRMPVSKSRSARRLNEKEGRPLKSTPLDGVASRRKRGPTAGSDLNLDGQVTSGTTTNPNRATDEPAPEVPSDATTGLPAATYELTTSRPVTMGRVDWDRALAVRARRMRPARTAVVSGIAPTVTRVEPESQPASKVALGFRLGAGMEVTKAVLSGDIRGELLIGSHFTLGAGLGMARYEGGTFRNEIEFNHDNRRDFRRDFASVLDRRPIKNIKDISTHTERLQVPLTLGYRIPVSKTLSVLPSIGTTLNLQSREMIAFTHFEPFLGFAETTGLISRPVALLNSFTLGAGIEWHHRHWVAQAGPMLAIAATRDFHWQQGKSAGLRARLFYQF</sequence>
<feature type="compositionally biased region" description="Polar residues" evidence="1">
    <location>
        <begin position="248"/>
        <end position="261"/>
    </location>
</feature>
<reference evidence="2 3" key="1">
    <citation type="submission" date="2019-06" db="EMBL/GenBank/DDBJ databases">
        <title>Spirosoma utsteinense sp. nov. isolated from Antarctic ice-free soils.</title>
        <authorList>
            <person name="Tahon G."/>
        </authorList>
    </citation>
    <scope>NUCLEOTIDE SEQUENCE [LARGE SCALE GENOMIC DNA]</scope>
    <source>
        <strain evidence="2 3">LMG 31447</strain>
    </source>
</reference>
<evidence type="ECO:0000256" key="1">
    <source>
        <dbReference type="SAM" id="MobiDB-lite"/>
    </source>
</evidence>
<feature type="compositionally biased region" description="Polar residues" evidence="1">
    <location>
        <begin position="306"/>
        <end position="318"/>
    </location>
</feature>
<organism evidence="2 3">
    <name type="scientific">Spirosoma utsteinense</name>
    <dbReference type="NCBI Taxonomy" id="2585773"/>
    <lineage>
        <taxon>Bacteria</taxon>
        <taxon>Pseudomonadati</taxon>
        <taxon>Bacteroidota</taxon>
        <taxon>Cytophagia</taxon>
        <taxon>Cytophagales</taxon>
        <taxon>Cytophagaceae</taxon>
        <taxon>Spirosoma</taxon>
    </lineage>
</organism>
<feature type="compositionally biased region" description="Basic and acidic residues" evidence="1">
    <location>
        <begin position="167"/>
        <end position="177"/>
    </location>
</feature>
<dbReference type="RefSeq" id="WP_186734961.1">
    <property type="nucleotide sequence ID" value="NZ_VFIA01000001.1"/>
</dbReference>
<feature type="region of interest" description="Disordered" evidence="1">
    <location>
        <begin position="93"/>
        <end position="333"/>
    </location>
</feature>
<evidence type="ECO:0008006" key="4">
    <source>
        <dbReference type="Google" id="ProtNLM"/>
    </source>
</evidence>
<accession>A0ABR6VZG7</accession>